<keyword evidence="2" id="KW-1185">Reference proteome</keyword>
<proteinExistence type="predicted"/>
<evidence type="ECO:0000313" key="1">
    <source>
        <dbReference type="EMBL" id="SME92638.1"/>
    </source>
</evidence>
<reference evidence="2" key="1">
    <citation type="submission" date="2017-04" db="EMBL/GenBank/DDBJ databases">
        <authorList>
            <person name="Varghese N."/>
            <person name="Submissions S."/>
        </authorList>
    </citation>
    <scope>NUCLEOTIDE SEQUENCE [LARGE SCALE GENOMIC DNA]</scope>
    <source>
        <strain evidence="2">K3S</strain>
    </source>
</reference>
<protein>
    <submittedName>
        <fullName evidence="1">Uncharacterized protein</fullName>
    </submittedName>
</protein>
<dbReference type="EMBL" id="FWZU01000001">
    <property type="protein sequence ID" value="SME92638.1"/>
    <property type="molecule type" value="Genomic_DNA"/>
</dbReference>
<name>A0A1X7C9Y6_9BACT</name>
<gene>
    <name evidence="1" type="ORF">SAMN06295933_0556</name>
</gene>
<accession>A0A1X7C9Y6</accession>
<dbReference type="Proteomes" id="UP000192906">
    <property type="component" value="Unassembled WGS sequence"/>
</dbReference>
<organism evidence="1 2">
    <name type="scientific">Desulfovibrio gilichinskyi</name>
    <dbReference type="NCBI Taxonomy" id="1519643"/>
    <lineage>
        <taxon>Bacteria</taxon>
        <taxon>Pseudomonadati</taxon>
        <taxon>Thermodesulfobacteriota</taxon>
        <taxon>Desulfovibrionia</taxon>
        <taxon>Desulfovibrionales</taxon>
        <taxon>Desulfovibrionaceae</taxon>
        <taxon>Desulfovibrio</taxon>
    </lineage>
</organism>
<sequence>MNQIIDPELRKEIALVVAEGVALAMKEYDKCSCNLSADAAQEVGHFMGMVRDIGGSKHSNGIEAMREHHKAVGLMLEGRRAFWCMVFKMAGTALVG</sequence>
<dbReference type="RefSeq" id="WP_085097935.1">
    <property type="nucleotide sequence ID" value="NZ_FWZU01000001.1"/>
</dbReference>
<dbReference type="AlphaFoldDB" id="A0A1X7C9Y6"/>
<dbReference type="OrthoDB" id="5460226at2"/>
<evidence type="ECO:0000313" key="2">
    <source>
        <dbReference type="Proteomes" id="UP000192906"/>
    </source>
</evidence>